<feature type="coiled-coil region" evidence="6">
    <location>
        <begin position="1246"/>
        <end position="1274"/>
    </location>
</feature>
<evidence type="ECO:0000259" key="8">
    <source>
        <dbReference type="PROSITE" id="PS50011"/>
    </source>
</evidence>
<evidence type="ECO:0000313" key="10">
    <source>
        <dbReference type="Proteomes" id="UP000444721"/>
    </source>
</evidence>
<feature type="compositionally biased region" description="Basic residues" evidence="7">
    <location>
        <begin position="1155"/>
        <end position="1167"/>
    </location>
</feature>
<dbReference type="InterPro" id="IPR000719">
    <property type="entry name" value="Prot_kinase_dom"/>
</dbReference>
<feature type="region of interest" description="Disordered" evidence="7">
    <location>
        <begin position="193"/>
        <end position="236"/>
    </location>
</feature>
<feature type="domain" description="Protein kinase" evidence="8">
    <location>
        <begin position="683"/>
        <end position="944"/>
    </location>
</feature>
<feature type="compositionally biased region" description="Low complexity" evidence="7">
    <location>
        <begin position="496"/>
        <end position="520"/>
    </location>
</feature>
<dbReference type="PROSITE" id="PS50011">
    <property type="entry name" value="PROTEIN_KINASE_DOM"/>
    <property type="match status" value="1"/>
</dbReference>
<feature type="compositionally biased region" description="Polar residues" evidence="7">
    <location>
        <begin position="521"/>
        <end position="530"/>
    </location>
</feature>
<dbReference type="InterPro" id="IPR008271">
    <property type="entry name" value="Ser/Thr_kinase_AS"/>
</dbReference>
<feature type="compositionally biased region" description="Low complexity" evidence="7">
    <location>
        <begin position="83"/>
        <end position="99"/>
    </location>
</feature>
<evidence type="ECO:0000313" key="9">
    <source>
        <dbReference type="EMBL" id="KAF0979774.1"/>
    </source>
</evidence>
<keyword evidence="2 5" id="KW-0547">Nucleotide-binding</keyword>
<protein>
    <recommendedName>
        <fullName evidence="8">Protein kinase domain-containing protein</fullName>
    </recommendedName>
</protein>
<dbReference type="VEuPathDB" id="AmoebaDB:NfTy_050590"/>
<dbReference type="CDD" id="cd06606">
    <property type="entry name" value="STKc_MAPKKK"/>
    <property type="match status" value="1"/>
</dbReference>
<feature type="region of interest" description="Disordered" evidence="7">
    <location>
        <begin position="946"/>
        <end position="978"/>
    </location>
</feature>
<dbReference type="InterPro" id="IPR050538">
    <property type="entry name" value="MAP_kinase_kinase_kinase"/>
</dbReference>
<feature type="compositionally biased region" description="Basic and acidic residues" evidence="7">
    <location>
        <begin position="1168"/>
        <end position="1178"/>
    </location>
</feature>
<reference evidence="9 10" key="1">
    <citation type="journal article" date="2019" name="Sci. Rep.">
        <title>Nanopore sequencing improves the draft genome of the human pathogenic amoeba Naegleria fowleri.</title>
        <authorList>
            <person name="Liechti N."/>
            <person name="Schurch N."/>
            <person name="Bruggmann R."/>
            <person name="Wittwer M."/>
        </authorList>
    </citation>
    <scope>NUCLEOTIDE SEQUENCE [LARGE SCALE GENOMIC DNA]</scope>
    <source>
        <strain evidence="9 10">ATCC 30894</strain>
    </source>
</reference>
<dbReference type="FunFam" id="1.10.510.10:FF:000071">
    <property type="entry name" value="Mitogen-activated protein kinase kinase kinase 3 isoform 2"/>
    <property type="match status" value="1"/>
</dbReference>
<dbReference type="Proteomes" id="UP000444721">
    <property type="component" value="Unassembled WGS sequence"/>
</dbReference>
<feature type="compositionally biased region" description="Low complexity" evidence="7">
    <location>
        <begin position="193"/>
        <end position="235"/>
    </location>
</feature>
<evidence type="ECO:0000256" key="3">
    <source>
        <dbReference type="ARBA" id="ARBA00022777"/>
    </source>
</evidence>
<evidence type="ECO:0000256" key="1">
    <source>
        <dbReference type="ARBA" id="ARBA00022679"/>
    </source>
</evidence>
<feature type="compositionally biased region" description="Low complexity" evidence="7">
    <location>
        <begin position="150"/>
        <end position="160"/>
    </location>
</feature>
<dbReference type="PROSITE" id="PS00107">
    <property type="entry name" value="PROTEIN_KINASE_ATP"/>
    <property type="match status" value="1"/>
</dbReference>
<dbReference type="InterPro" id="IPR011009">
    <property type="entry name" value="Kinase-like_dom_sf"/>
</dbReference>
<dbReference type="GO" id="GO:0005524">
    <property type="term" value="F:ATP binding"/>
    <property type="evidence" value="ECO:0007669"/>
    <property type="project" value="UniProtKB-UniRule"/>
</dbReference>
<dbReference type="SMART" id="SM00220">
    <property type="entry name" value="S_TKc"/>
    <property type="match status" value="1"/>
</dbReference>
<dbReference type="VEuPathDB" id="AmoebaDB:NF0109270"/>
<feature type="compositionally biased region" description="Polar residues" evidence="7">
    <location>
        <begin position="100"/>
        <end position="115"/>
    </location>
</feature>
<evidence type="ECO:0000256" key="7">
    <source>
        <dbReference type="SAM" id="MobiDB-lite"/>
    </source>
</evidence>
<dbReference type="Pfam" id="PF00069">
    <property type="entry name" value="Pkinase"/>
    <property type="match status" value="1"/>
</dbReference>
<keyword evidence="10" id="KW-1185">Reference proteome</keyword>
<dbReference type="GO" id="GO:0004672">
    <property type="term" value="F:protein kinase activity"/>
    <property type="evidence" value="ECO:0007669"/>
    <property type="project" value="InterPro"/>
</dbReference>
<keyword evidence="4 5" id="KW-0067">ATP-binding</keyword>
<dbReference type="Gene3D" id="1.10.510.10">
    <property type="entry name" value="Transferase(Phosphotransferase) domain 1"/>
    <property type="match status" value="1"/>
</dbReference>
<feature type="region of interest" description="Disordered" evidence="7">
    <location>
        <begin position="345"/>
        <end position="676"/>
    </location>
</feature>
<comment type="caution">
    <text evidence="9">The sequence shown here is derived from an EMBL/GenBank/DDBJ whole genome shotgun (WGS) entry which is preliminary data.</text>
</comment>
<dbReference type="PANTHER" id="PTHR48016">
    <property type="entry name" value="MAP KINASE KINASE KINASE SSK2-RELATED-RELATED"/>
    <property type="match status" value="1"/>
</dbReference>
<feature type="region of interest" description="Disordered" evidence="7">
    <location>
        <begin position="1295"/>
        <end position="1369"/>
    </location>
</feature>
<feature type="compositionally biased region" description="Low complexity" evidence="7">
    <location>
        <begin position="405"/>
        <end position="418"/>
    </location>
</feature>
<feature type="compositionally biased region" description="Polar residues" evidence="7">
    <location>
        <begin position="577"/>
        <end position="586"/>
    </location>
</feature>
<feature type="region of interest" description="Disordered" evidence="7">
    <location>
        <begin position="76"/>
        <end position="160"/>
    </location>
</feature>
<feature type="region of interest" description="Disordered" evidence="7">
    <location>
        <begin position="1140"/>
        <end position="1228"/>
    </location>
</feature>
<feature type="binding site" evidence="5">
    <location>
        <position position="712"/>
    </location>
    <ligand>
        <name>ATP</name>
        <dbReference type="ChEBI" id="CHEBI:30616"/>
    </ligand>
</feature>
<feature type="compositionally biased region" description="Low complexity" evidence="7">
    <location>
        <begin position="551"/>
        <end position="560"/>
    </location>
</feature>
<feature type="region of interest" description="Disordered" evidence="7">
    <location>
        <begin position="272"/>
        <end position="300"/>
    </location>
</feature>
<proteinExistence type="predicted"/>
<feature type="compositionally biased region" description="Basic residues" evidence="7">
    <location>
        <begin position="1195"/>
        <end position="1205"/>
    </location>
</feature>
<keyword evidence="6" id="KW-0175">Coiled coil</keyword>
<feature type="compositionally biased region" description="Polar residues" evidence="7">
    <location>
        <begin position="127"/>
        <end position="149"/>
    </location>
</feature>
<dbReference type="PROSITE" id="PS00108">
    <property type="entry name" value="PROTEIN_KINASE_ST"/>
    <property type="match status" value="1"/>
</dbReference>
<accession>A0A6A5BZJ9</accession>
<feature type="compositionally biased region" description="Low complexity" evidence="7">
    <location>
        <begin position="591"/>
        <end position="604"/>
    </location>
</feature>
<dbReference type="EMBL" id="VFQX01000022">
    <property type="protein sequence ID" value="KAF0979774.1"/>
    <property type="molecule type" value="Genomic_DNA"/>
</dbReference>
<dbReference type="SUPFAM" id="SSF56112">
    <property type="entry name" value="Protein kinase-like (PK-like)"/>
    <property type="match status" value="1"/>
</dbReference>
<evidence type="ECO:0000256" key="6">
    <source>
        <dbReference type="SAM" id="Coils"/>
    </source>
</evidence>
<dbReference type="VEuPathDB" id="AmoebaDB:NF0109260"/>
<keyword evidence="1" id="KW-0808">Transferase</keyword>
<feature type="compositionally biased region" description="Polar residues" evidence="7">
    <location>
        <begin position="395"/>
        <end position="404"/>
    </location>
</feature>
<dbReference type="VEuPathDB" id="AmoebaDB:NF0109250"/>
<organism evidence="9 10">
    <name type="scientific">Naegleria fowleri</name>
    <name type="common">Brain eating amoeba</name>
    <dbReference type="NCBI Taxonomy" id="5763"/>
    <lineage>
        <taxon>Eukaryota</taxon>
        <taxon>Discoba</taxon>
        <taxon>Heterolobosea</taxon>
        <taxon>Tetramitia</taxon>
        <taxon>Eutetramitia</taxon>
        <taxon>Vahlkampfiidae</taxon>
        <taxon>Naegleria</taxon>
    </lineage>
</organism>
<dbReference type="OMA" id="EGNIQIC"/>
<dbReference type="InterPro" id="IPR017441">
    <property type="entry name" value="Protein_kinase_ATP_BS"/>
</dbReference>
<sequence>MNYISATSSSNNSAAPSQNSNIFASRSTLFRNRLTPIQTNNQLIPSNVSTPSAGFHHVQRSPLVVMSGVGSQSNLGSGGGGYNNNYQNNPLNNNNVNNGMVISSATTTPSSTRVSQQQQQQQHQYVFDNNGTANSSYYKNGHSHSSNNLQQLSTPSSASSSSMYISQQQVNALPQPLNYTSYSNNYYYYPSSNLQSPPTSSSSPFAQQQPPPQALLKNNNNNQTPPSQPYSSSSQVGGTRYSYYAITTTSPPSTSSAGTSLLNHYNHQGYLESGTTIGKGNSSHHHYHSHHNGNNSNSTRNLQVLTVPGYMRPRSGLSDLRSSVDTSFTGFTEIEEDIEYVDNLSPHGGYLTPDESSVNSTRQLSPLTDDSDDIIENIDTIESSSRDTPSSSSSPLRQHNLTMISPQSPSPNSKQQTQYFQKHQNQPQNPHATNYSKRPPTLNKSDILQTNNFSCPNTEISTSPVSRSQHVTNRSTSPINHTPSSTLGSGTFFVPSNSYQQQNVNSNTSSAQSTTSSNMSIHTFSSQPSPSHHLYFKNKKTNNSNPPQPHPQQTQQQPSQLRVRTPTTIMVNDLPLNESSGHNKNGNAPHPSSSNVNSGNGVPSAVTQNKQASSLHSKQLPPMKSEDTAKPSHSPNSPKLPKTSGTYSAPTPTENHTKNPTSDAEKKPKKKHKQKKLQIIKNYKKGDFIGSGANGRVFLGYNVDDGKFFAIKECTFENVQGDVLETKLENIQREINLMKGLRHENIVQYYGAEVNGTTLNIFLEFVPGGSVSSLLRRYGRLSEDVTRQYTIQMLKGLKYLHDNRIVHRDIKGANILVSVEGKIKLADFGASRKIQDIMTHSSEFKSLTGTPHFMAPEVIMQTGHGRPADIWSIGCTIVEMYTGRPPFSEYTTAAAVMFHIAASTEMPSFPDFVSEGCKKFLARCFIRDPNKRATVDDLLNDPWITQAESTSDDESVATPTEQYSSFSSHNSGGAPIIEDSTSLSGSFSPYVDFNNEDESFFAPQVDMSSKISQDMKGGEKQPLGVVEAKKGYNSKKDISQFLRKNSMWQSRSFNSSAWDMFKGDNPDEIPPSFDVRRVESSDSSSDFEDEGEITNYFDESFSSITNNYDHSELKVGKEFDGFSSLRTEYDVNDAVVNTSPLNTIDEKPQEQKPLEKKKKDRLRKVRRKLDEELRKEASTELPPPTQLVTDSSPKKDKKKTQKKKPVGSQQSTTSQIPPPIKPIEQDSLDSDLFPVIEIPKKTHYQVERERNEIMLEEEKKIQQMEQELSRIAHLDHDVFPFQNQQQQQPIINIKLESPRKIPPIPQTSHSKSKSQQTPRERPRIKSAPIKRISSDELNDTISPITQLGKAVSPTKSPGALKPIQVKEYR</sequence>
<evidence type="ECO:0000256" key="5">
    <source>
        <dbReference type="PROSITE-ProRule" id="PRU10141"/>
    </source>
</evidence>
<dbReference type="OrthoDB" id="266718at2759"/>
<feature type="compositionally biased region" description="Polar residues" evidence="7">
    <location>
        <begin position="631"/>
        <end position="662"/>
    </location>
</feature>
<evidence type="ECO:0000256" key="2">
    <source>
        <dbReference type="ARBA" id="ARBA00022741"/>
    </source>
</evidence>
<gene>
    <name evidence="9" type="ORF">FDP41_000927</name>
</gene>
<feature type="compositionally biased region" description="Polar residues" evidence="7">
    <location>
        <begin position="354"/>
        <end position="368"/>
    </location>
</feature>
<feature type="compositionally biased region" description="Polar residues" evidence="7">
    <location>
        <begin position="957"/>
        <end position="971"/>
    </location>
</feature>
<feature type="compositionally biased region" description="Basic and acidic residues" evidence="7">
    <location>
        <begin position="1144"/>
        <end position="1154"/>
    </location>
</feature>
<feature type="compositionally biased region" description="Basic residues" evidence="7">
    <location>
        <begin position="282"/>
        <end position="291"/>
    </location>
</feature>
<feature type="compositionally biased region" description="Polar residues" evidence="7">
    <location>
        <begin position="419"/>
        <end position="489"/>
    </location>
</feature>
<dbReference type="VEuPathDB" id="AmoebaDB:FDP41_000927"/>
<dbReference type="GeneID" id="68108145"/>
<keyword evidence="3" id="KW-0418">Kinase</keyword>
<feature type="compositionally biased region" description="Low complexity" evidence="7">
    <location>
        <begin position="1306"/>
        <end position="1317"/>
    </location>
</feature>
<feature type="compositionally biased region" description="Polar residues" evidence="7">
    <location>
        <begin position="605"/>
        <end position="617"/>
    </location>
</feature>
<dbReference type="RefSeq" id="XP_044564487.1">
    <property type="nucleotide sequence ID" value="XM_044713210.1"/>
</dbReference>
<feature type="compositionally biased region" description="Basic residues" evidence="7">
    <location>
        <begin position="667"/>
        <end position="676"/>
    </location>
</feature>
<name>A0A6A5BZJ9_NAEFO</name>
<evidence type="ECO:0000256" key="4">
    <source>
        <dbReference type="ARBA" id="ARBA00022840"/>
    </source>
</evidence>